<evidence type="ECO:0000256" key="1">
    <source>
        <dbReference type="SAM" id="MobiDB-lite"/>
    </source>
</evidence>
<comment type="caution">
    <text evidence="2">The sequence shown here is derived from an EMBL/GenBank/DDBJ whole genome shotgun (WGS) entry which is preliminary data.</text>
</comment>
<proteinExistence type="predicted"/>
<dbReference type="EMBL" id="JBBCAQ010000016">
    <property type="protein sequence ID" value="KAK7597987.1"/>
    <property type="molecule type" value="Genomic_DNA"/>
</dbReference>
<evidence type="ECO:0000313" key="3">
    <source>
        <dbReference type="Proteomes" id="UP001367676"/>
    </source>
</evidence>
<evidence type="ECO:0000313" key="2">
    <source>
        <dbReference type="EMBL" id="KAK7597987.1"/>
    </source>
</evidence>
<dbReference type="AlphaFoldDB" id="A0AAN9TLU9"/>
<sequence>MVRGASISAPGGGAARNYPDRNKNGVVIERKGGKLESFLCNKAPSSYVLQSIYMAYYERSQKSNSNTM</sequence>
<keyword evidence="3" id="KW-1185">Reference proteome</keyword>
<reference evidence="2 3" key="1">
    <citation type="submission" date="2024-03" db="EMBL/GenBank/DDBJ databases">
        <title>Adaptation during the transition from Ophiocordyceps entomopathogen to insect associate is accompanied by gene loss and intensified selection.</title>
        <authorList>
            <person name="Ward C.M."/>
            <person name="Onetto C.A."/>
            <person name="Borneman A.R."/>
        </authorList>
    </citation>
    <scope>NUCLEOTIDE SEQUENCE [LARGE SCALE GENOMIC DNA]</scope>
    <source>
        <strain evidence="2">AWRI1</strain>
        <tissue evidence="2">Single Adult Female</tissue>
    </source>
</reference>
<accession>A0AAN9TLU9</accession>
<gene>
    <name evidence="2" type="ORF">V9T40_014943</name>
</gene>
<dbReference type="Proteomes" id="UP001367676">
    <property type="component" value="Unassembled WGS sequence"/>
</dbReference>
<feature type="region of interest" description="Disordered" evidence="1">
    <location>
        <begin position="1"/>
        <end position="22"/>
    </location>
</feature>
<protein>
    <submittedName>
        <fullName evidence="2">Uncharacterized protein</fullName>
    </submittedName>
</protein>
<name>A0AAN9TLU9_9HEMI</name>
<organism evidence="2 3">
    <name type="scientific">Parthenolecanium corni</name>
    <dbReference type="NCBI Taxonomy" id="536013"/>
    <lineage>
        <taxon>Eukaryota</taxon>
        <taxon>Metazoa</taxon>
        <taxon>Ecdysozoa</taxon>
        <taxon>Arthropoda</taxon>
        <taxon>Hexapoda</taxon>
        <taxon>Insecta</taxon>
        <taxon>Pterygota</taxon>
        <taxon>Neoptera</taxon>
        <taxon>Paraneoptera</taxon>
        <taxon>Hemiptera</taxon>
        <taxon>Sternorrhyncha</taxon>
        <taxon>Coccoidea</taxon>
        <taxon>Coccidae</taxon>
        <taxon>Parthenolecanium</taxon>
    </lineage>
</organism>